<dbReference type="PROSITE" id="PS50297">
    <property type="entry name" value="ANK_REP_REGION"/>
    <property type="match status" value="5"/>
</dbReference>
<dbReference type="InterPro" id="IPR002110">
    <property type="entry name" value="Ankyrin_rpt"/>
</dbReference>
<feature type="repeat" description="ANK" evidence="3">
    <location>
        <begin position="1062"/>
        <end position="1094"/>
    </location>
</feature>
<dbReference type="InterPro" id="IPR007111">
    <property type="entry name" value="NACHT_NTPase"/>
</dbReference>
<dbReference type="PROSITE" id="PS50088">
    <property type="entry name" value="ANK_REPEAT"/>
    <property type="match status" value="5"/>
</dbReference>
<dbReference type="SUPFAM" id="SSF53474">
    <property type="entry name" value="alpha/beta-Hydrolases"/>
    <property type="match status" value="1"/>
</dbReference>
<evidence type="ECO:0000256" key="3">
    <source>
        <dbReference type="PROSITE-ProRule" id="PRU00023"/>
    </source>
</evidence>
<feature type="repeat" description="ANK" evidence="3">
    <location>
        <begin position="969"/>
        <end position="1001"/>
    </location>
</feature>
<feature type="repeat" description="ANK" evidence="3">
    <location>
        <begin position="900"/>
        <end position="932"/>
    </location>
</feature>
<dbReference type="OrthoDB" id="2546325at2759"/>
<evidence type="ECO:0000256" key="1">
    <source>
        <dbReference type="ARBA" id="ARBA00007920"/>
    </source>
</evidence>
<organism evidence="6 7">
    <name type="scientific">Hyaloscypha bicolor E</name>
    <dbReference type="NCBI Taxonomy" id="1095630"/>
    <lineage>
        <taxon>Eukaryota</taxon>
        <taxon>Fungi</taxon>
        <taxon>Dikarya</taxon>
        <taxon>Ascomycota</taxon>
        <taxon>Pezizomycotina</taxon>
        <taxon>Leotiomycetes</taxon>
        <taxon>Helotiales</taxon>
        <taxon>Hyaloscyphaceae</taxon>
        <taxon>Hyaloscypha</taxon>
        <taxon>Hyaloscypha bicolor</taxon>
    </lineage>
</organism>
<dbReference type="InterPro" id="IPR027417">
    <property type="entry name" value="P-loop_NTPase"/>
</dbReference>
<dbReference type="PROSITE" id="PS50837">
    <property type="entry name" value="NACHT"/>
    <property type="match status" value="1"/>
</dbReference>
<name>A0A2J6SJ81_9HELO</name>
<feature type="compositionally biased region" description="Polar residues" evidence="4">
    <location>
        <begin position="1"/>
        <end position="18"/>
    </location>
</feature>
<evidence type="ECO:0000256" key="4">
    <source>
        <dbReference type="SAM" id="MobiDB-lite"/>
    </source>
</evidence>
<dbReference type="Proteomes" id="UP000235371">
    <property type="component" value="Unassembled WGS sequence"/>
</dbReference>
<feature type="domain" description="NACHT" evidence="5">
    <location>
        <begin position="396"/>
        <end position="541"/>
    </location>
</feature>
<dbReference type="Gene3D" id="1.25.40.20">
    <property type="entry name" value="Ankyrin repeat-containing domain"/>
    <property type="match status" value="1"/>
</dbReference>
<dbReference type="InterPro" id="IPR036770">
    <property type="entry name" value="Ankyrin_rpt-contain_sf"/>
</dbReference>
<feature type="repeat" description="ANK" evidence="3">
    <location>
        <begin position="1029"/>
        <end position="1061"/>
    </location>
</feature>
<dbReference type="PANTHER" id="PTHR10039">
    <property type="entry name" value="AMELOGENIN"/>
    <property type="match status" value="1"/>
</dbReference>
<accession>A0A2J6SJ81</accession>
<keyword evidence="3" id="KW-0040">ANK repeat</keyword>
<gene>
    <name evidence="6" type="ORF">K444DRAFT_277090</name>
</gene>
<dbReference type="InterPro" id="IPR056884">
    <property type="entry name" value="NPHP3-like_N"/>
</dbReference>
<keyword evidence="7" id="KW-1185">Reference proteome</keyword>
<dbReference type="Pfam" id="PF13637">
    <property type="entry name" value="Ank_4"/>
    <property type="match status" value="1"/>
</dbReference>
<dbReference type="Pfam" id="PF05057">
    <property type="entry name" value="DUF676"/>
    <property type="match status" value="1"/>
</dbReference>
<protein>
    <submittedName>
        <fullName evidence="6">Ankyrin</fullName>
    </submittedName>
</protein>
<evidence type="ECO:0000313" key="6">
    <source>
        <dbReference type="EMBL" id="PMD50811.1"/>
    </source>
</evidence>
<dbReference type="InterPro" id="IPR029058">
    <property type="entry name" value="AB_hydrolase_fold"/>
</dbReference>
<dbReference type="SUPFAM" id="SSF48403">
    <property type="entry name" value="Ankyrin repeat"/>
    <property type="match status" value="1"/>
</dbReference>
<dbReference type="STRING" id="1095630.A0A2J6SJ81"/>
<dbReference type="RefSeq" id="XP_024727715.1">
    <property type="nucleotide sequence ID" value="XM_024871528.1"/>
</dbReference>
<sequence>MSSPSGSPNPQRPRSGQGITRFFRKSSEGTGNSPVSARRLSFPPPVSPTPNNQTSLATFPITTQLATTGQREKAGLWEWPAEDKNEPDTVYIIAVHGLQGDWEKTWEADGKVWLRDFLGKKIDRIHVLSFGYNSIIASSGWEHELEHFSAQLLQEVKNHVDTEQKRSRPIIFLGHSLGGLIIKKALILAHNKRIVYSDILDRTAGLIFMGAPHRGSDKAKWASMLKELFNTVGVGSSTQLLADLKRQSRTLVQINSDFVERGAKILRILSFYEMYTTDGLMSRVVDEDTATLGLPNEIQIGLNADHRAMCRFSDENSQAFSAVWRPIRDMVNFIRKDSLADMKRKQRDILDTLRGKNAFDFDGPSSDFTQPTKGTCQWICSTPNYIEWNGTAQRASLLWVTGSPGSGKTFLSNFIAETLNKDHAIVCKYSFTGDKSTPFDFLRSMVSQALAGNNFELCHYAIENWDATNGTISWDSLWSFWTKICEGLKVGQIFWVIDALDELNDLLKRGELLRRLISILPKLNRLTDSHLCFRILLTSRPEIWRELPPSTEQETHFLSRIILENEPAIEDDIRSFIRNEVQMLAGESMIQKKDIEKLQALLCKGADRTFIWPQLTLQAIRNDPEPYSGSTWDLVLQSIPSDLEGLYEKLLSQLSMSNNSPNAILFNSLPPRTKKLLQFVLAAQGRFTVSELNMLLALESKPDTISLAEKEADDIGRNVEQRVYGSFLRPVTDTEGVSHVRLFHDTARKHLLLPSSRSKYAMELPECHLELAKGCISYLWLDSLGEVLSQTAAENGDLQLSKRPLLRYASLNWSHHVRESEDLMDKELFDRVLGMYKIPSQRYRNWTCAYWRFSSRVASGSTTTPLQMCAYNGHSRALRQLLENIGPLKRQGEIDQKDTAGNTALHYRVDSGSSKTIDVLLEFRADSTLRNNSGLAALHKAVIANEEPAVLALLGRGANVDIRTDGEKPGRTVLHLAAESGLQAMVELLVDHGANIEILDSTWSTAAKIAFDKGHGAIFHSLDSKQLDSGITDLDRAIIDGDESLVRTLVEGGASLSSKDNRGSTPLHRAARGGIAAIMGFLLEATSITEIQDEQTRISRG</sequence>
<dbReference type="Gene3D" id="3.40.50.300">
    <property type="entry name" value="P-loop containing nucleotide triphosphate hydrolases"/>
    <property type="match status" value="1"/>
</dbReference>
<proteinExistence type="inferred from homology"/>
<dbReference type="EMBL" id="KZ613913">
    <property type="protein sequence ID" value="PMD50811.1"/>
    <property type="molecule type" value="Genomic_DNA"/>
</dbReference>
<evidence type="ECO:0000256" key="2">
    <source>
        <dbReference type="ARBA" id="ARBA00022737"/>
    </source>
</evidence>
<dbReference type="AlphaFoldDB" id="A0A2J6SJ81"/>
<dbReference type="InterPro" id="IPR007751">
    <property type="entry name" value="DUF676_lipase-like"/>
</dbReference>
<dbReference type="GeneID" id="36579610"/>
<feature type="region of interest" description="Disordered" evidence="4">
    <location>
        <begin position="1"/>
        <end position="56"/>
    </location>
</feature>
<dbReference type="Pfam" id="PF24883">
    <property type="entry name" value="NPHP3_N"/>
    <property type="match status" value="1"/>
</dbReference>
<dbReference type="SMART" id="SM00248">
    <property type="entry name" value="ANK"/>
    <property type="match status" value="6"/>
</dbReference>
<keyword evidence="2" id="KW-0677">Repeat</keyword>
<dbReference type="Pfam" id="PF12796">
    <property type="entry name" value="Ank_2"/>
    <property type="match status" value="1"/>
</dbReference>
<comment type="similarity">
    <text evidence="1">Belongs to the putative lipase ROG1 family.</text>
</comment>
<dbReference type="SUPFAM" id="SSF52540">
    <property type="entry name" value="P-loop containing nucleoside triphosphate hydrolases"/>
    <property type="match status" value="1"/>
</dbReference>
<feature type="repeat" description="ANK" evidence="3">
    <location>
        <begin position="933"/>
        <end position="965"/>
    </location>
</feature>
<dbReference type="Gene3D" id="3.40.50.1820">
    <property type="entry name" value="alpha/beta hydrolase"/>
    <property type="match status" value="1"/>
</dbReference>
<reference evidence="6 7" key="1">
    <citation type="submission" date="2016-04" db="EMBL/GenBank/DDBJ databases">
        <title>A degradative enzymes factory behind the ericoid mycorrhizal symbiosis.</title>
        <authorList>
            <consortium name="DOE Joint Genome Institute"/>
            <person name="Martino E."/>
            <person name="Morin E."/>
            <person name="Grelet G."/>
            <person name="Kuo A."/>
            <person name="Kohler A."/>
            <person name="Daghino S."/>
            <person name="Barry K."/>
            <person name="Choi C."/>
            <person name="Cichocki N."/>
            <person name="Clum A."/>
            <person name="Copeland A."/>
            <person name="Hainaut M."/>
            <person name="Haridas S."/>
            <person name="Labutti K."/>
            <person name="Lindquist E."/>
            <person name="Lipzen A."/>
            <person name="Khouja H.-R."/>
            <person name="Murat C."/>
            <person name="Ohm R."/>
            <person name="Olson A."/>
            <person name="Spatafora J."/>
            <person name="Veneault-Fourrey C."/>
            <person name="Henrissat B."/>
            <person name="Grigoriev I."/>
            <person name="Martin F."/>
            <person name="Perotto S."/>
        </authorList>
    </citation>
    <scope>NUCLEOTIDE SEQUENCE [LARGE SCALE GENOMIC DNA]</scope>
    <source>
        <strain evidence="6 7">E</strain>
    </source>
</reference>
<dbReference type="Pfam" id="PF00023">
    <property type="entry name" value="Ank"/>
    <property type="match status" value="1"/>
</dbReference>
<dbReference type="InParanoid" id="A0A2J6SJ81"/>
<evidence type="ECO:0000313" key="7">
    <source>
        <dbReference type="Proteomes" id="UP000235371"/>
    </source>
</evidence>
<evidence type="ECO:0000259" key="5">
    <source>
        <dbReference type="PROSITE" id="PS50837"/>
    </source>
</evidence>